<evidence type="ECO:0000259" key="7">
    <source>
        <dbReference type="PROSITE" id="PS51820"/>
    </source>
</evidence>
<dbReference type="Gene3D" id="2.60.40.10">
    <property type="entry name" value="Immunoglobulins"/>
    <property type="match status" value="1"/>
</dbReference>
<feature type="domain" description="PA14" evidence="7">
    <location>
        <begin position="402"/>
        <end position="562"/>
    </location>
</feature>
<evidence type="ECO:0000256" key="3">
    <source>
        <dbReference type="ARBA" id="ARBA00012744"/>
    </source>
</evidence>
<reference evidence="8" key="1">
    <citation type="submission" date="2014-08" db="EMBL/GenBank/DDBJ databases">
        <authorList>
            <person name="Sharma Rahul"/>
            <person name="Thines Marco"/>
        </authorList>
    </citation>
    <scope>NUCLEOTIDE SEQUENCE</scope>
</reference>
<sequence length="837" mass="91830">MMSLVIEDTLSKLSMLEKIKLLSGSDAWHTYKIDRLGIPAVRMSDGPNGVRGTNFFNGTLSSCFPCSTGVASSWDVDLVREIGLALGTECKEKGAHVLLGPTVNTQRSPLGGRGFESFSEDPYLNGTIAAAYINGVQEKGVVATIKHFVCNDQEKERQSIDSVLSERALREIYLKPFQIAIKDSDPQAVMTSYNRVNGIHVSEDYDLLENVLRKEWGYKGLIMSDWTGVYSTDTSIKAGLDVEMPGPGVMRSVDVVQRAITAGKLSIEDLDARVLKVLELVQKAQTSGIPFDVKEKAVDTPELRDLLRRSAADAIVLLKNEDSLLPLTREKLASRSIKSIGVIGPNVKLAYTSGGGSAQLLSTYTVTPFDGIRSAVKEVLGQDQVPYALGASSHRFLPLASNYIKNGKIEFWNEPFDKDGKQKTEAVYSVATTTSTMMLFDNIVDDVNMICWHRYSGIFVPDEDGDWEFGIVIAGQGDLYIDGKLVVDNTHNQVPGEYFFNQGSIEVKAIVPGLKSGKEYSLELRSTNEKPLRSTQIFGSRGALRVGAWRTIQEKEAIQEAVDVARNVDAVVLVIGLNQDWESEGYDRANMDLPGATNDLVRSVLDANPNVIIVNQSGTPVEMPWIDDASTVLQAFYGGNELGNGMADVLFGKRDVCGKLPLSFPKNVSDNPSFISFPGENGKVIYNEGIYVGYRHPSFEPLFAFGHGLTYSAAEYSSLSLPSKIGSDGTFDVSFTVRNAGNVAMREIAQVYVSDRKSSLPRPEKELKGFTKISLKPGQSIEVTLTLEREALGYWDDQKHHWAAEQGEFEIRVGGNSTKPTLKGTTELERTIVWTGL</sequence>
<dbReference type="PANTHER" id="PTHR42715:SF3">
    <property type="entry name" value="BETA-GLUCOSIDASE B-RELATED"/>
    <property type="match status" value="1"/>
</dbReference>
<keyword evidence="4 6" id="KW-0378">Hydrolase</keyword>
<evidence type="ECO:0000256" key="4">
    <source>
        <dbReference type="ARBA" id="ARBA00022801"/>
    </source>
</evidence>
<dbReference type="EC" id="3.2.1.21" evidence="3 6"/>
<comment type="similarity">
    <text evidence="2 6">Belongs to the glycosyl hydrolase 3 family.</text>
</comment>
<evidence type="ECO:0000256" key="5">
    <source>
        <dbReference type="ARBA" id="ARBA00023295"/>
    </source>
</evidence>
<keyword evidence="6" id="KW-0624">Polysaccharide degradation</keyword>
<evidence type="ECO:0000256" key="6">
    <source>
        <dbReference type="RuleBase" id="RU361161"/>
    </source>
</evidence>
<proteinExistence type="inferred from homology"/>
<dbReference type="Gene3D" id="3.40.50.1700">
    <property type="entry name" value="Glycoside hydrolase family 3 C-terminal domain"/>
    <property type="match status" value="1"/>
</dbReference>
<dbReference type="PANTHER" id="PTHR42715">
    <property type="entry name" value="BETA-GLUCOSIDASE"/>
    <property type="match status" value="1"/>
</dbReference>
<dbReference type="InterPro" id="IPR026891">
    <property type="entry name" value="Fn3-like"/>
</dbReference>
<dbReference type="PROSITE" id="PS00775">
    <property type="entry name" value="GLYCOSYL_HYDROL_F3"/>
    <property type="match status" value="1"/>
</dbReference>
<dbReference type="Pfam" id="PF07691">
    <property type="entry name" value="PA14"/>
    <property type="match status" value="1"/>
</dbReference>
<dbReference type="UniPathway" id="UPA00696"/>
<protein>
    <recommendedName>
        <fullName evidence="3 6">beta-glucosidase</fullName>
        <ecNumber evidence="3 6">3.2.1.21</ecNumber>
    </recommendedName>
</protein>
<keyword evidence="6" id="KW-0119">Carbohydrate metabolism</keyword>
<accession>A0A0F7SH02</accession>
<dbReference type="Pfam" id="PF00933">
    <property type="entry name" value="Glyco_hydro_3"/>
    <property type="match status" value="1"/>
</dbReference>
<evidence type="ECO:0000256" key="2">
    <source>
        <dbReference type="ARBA" id="ARBA00005336"/>
    </source>
</evidence>
<keyword evidence="5 6" id="KW-0326">Glycosidase</keyword>
<comment type="pathway">
    <text evidence="6">Glycan metabolism; cellulose degradation.</text>
</comment>
<dbReference type="SUPFAM" id="SSF52279">
    <property type="entry name" value="Beta-D-glucan exohydrolase, C-terminal domain"/>
    <property type="match status" value="1"/>
</dbReference>
<dbReference type="InterPro" id="IPR001764">
    <property type="entry name" value="Glyco_hydro_3_N"/>
</dbReference>
<dbReference type="FunFam" id="3.20.20.300:FF:000006">
    <property type="entry name" value="Beta-glucosidase H"/>
    <property type="match status" value="1"/>
</dbReference>
<dbReference type="Pfam" id="PF01915">
    <property type="entry name" value="Glyco_hydro_3_C"/>
    <property type="match status" value="1"/>
</dbReference>
<dbReference type="InterPro" id="IPR017853">
    <property type="entry name" value="GH"/>
</dbReference>
<dbReference type="Gene3D" id="3.20.20.300">
    <property type="entry name" value="Glycoside hydrolase, family 3, N-terminal domain"/>
    <property type="match status" value="1"/>
</dbReference>
<name>A0A0F7SH02_PHARH</name>
<dbReference type="SMART" id="SM01217">
    <property type="entry name" value="Fn3_like"/>
    <property type="match status" value="1"/>
</dbReference>
<dbReference type="Gene3D" id="2.60.120.260">
    <property type="entry name" value="Galactose-binding domain-like"/>
    <property type="match status" value="1"/>
</dbReference>
<dbReference type="PRINTS" id="PR00133">
    <property type="entry name" value="GLHYDRLASE3"/>
</dbReference>
<dbReference type="InterPro" id="IPR036881">
    <property type="entry name" value="Glyco_hydro_3_C_sf"/>
</dbReference>
<dbReference type="FunFam" id="2.60.40.10:FF:000495">
    <property type="entry name" value="Periplasmic beta-glucosidase"/>
    <property type="match status" value="1"/>
</dbReference>
<comment type="catalytic activity">
    <reaction evidence="1 6">
        <text>Hydrolysis of terminal, non-reducing beta-D-glucosyl residues with release of beta-D-glucose.</text>
        <dbReference type="EC" id="3.2.1.21"/>
    </reaction>
</comment>
<evidence type="ECO:0000256" key="1">
    <source>
        <dbReference type="ARBA" id="ARBA00000448"/>
    </source>
</evidence>
<evidence type="ECO:0000313" key="8">
    <source>
        <dbReference type="EMBL" id="CDZ97665.1"/>
    </source>
</evidence>
<dbReference type="SUPFAM" id="SSF51445">
    <property type="entry name" value="(Trans)glycosidases"/>
    <property type="match status" value="1"/>
</dbReference>
<dbReference type="InterPro" id="IPR036962">
    <property type="entry name" value="Glyco_hydro_3_N_sf"/>
</dbReference>
<dbReference type="GO" id="GO:0008422">
    <property type="term" value="F:beta-glucosidase activity"/>
    <property type="evidence" value="ECO:0007669"/>
    <property type="project" value="UniProtKB-EC"/>
</dbReference>
<dbReference type="EMBL" id="LN483249">
    <property type="protein sequence ID" value="CDZ97665.1"/>
    <property type="molecule type" value="Genomic_DNA"/>
</dbReference>
<dbReference type="AlphaFoldDB" id="A0A0F7SH02"/>
<dbReference type="InterPro" id="IPR037524">
    <property type="entry name" value="PA14/GLEYA"/>
</dbReference>
<dbReference type="InterPro" id="IPR011658">
    <property type="entry name" value="PA14_dom"/>
</dbReference>
<organism evidence="8">
    <name type="scientific">Phaffia rhodozyma</name>
    <name type="common">Yeast</name>
    <name type="synonym">Xanthophyllomyces dendrorhous</name>
    <dbReference type="NCBI Taxonomy" id="264483"/>
    <lineage>
        <taxon>Eukaryota</taxon>
        <taxon>Fungi</taxon>
        <taxon>Dikarya</taxon>
        <taxon>Basidiomycota</taxon>
        <taxon>Agaricomycotina</taxon>
        <taxon>Tremellomycetes</taxon>
        <taxon>Cystofilobasidiales</taxon>
        <taxon>Mrakiaceae</taxon>
        <taxon>Phaffia</taxon>
    </lineage>
</organism>
<dbReference type="InterPro" id="IPR019800">
    <property type="entry name" value="Glyco_hydro_3_AS"/>
</dbReference>
<dbReference type="InterPro" id="IPR013783">
    <property type="entry name" value="Ig-like_fold"/>
</dbReference>
<dbReference type="Pfam" id="PF14310">
    <property type="entry name" value="Fn3-like"/>
    <property type="match status" value="1"/>
</dbReference>
<dbReference type="GO" id="GO:0030245">
    <property type="term" value="P:cellulose catabolic process"/>
    <property type="evidence" value="ECO:0007669"/>
    <property type="project" value="UniProtKB-UniPathway"/>
</dbReference>
<dbReference type="InterPro" id="IPR050288">
    <property type="entry name" value="Cellulose_deg_GH3"/>
</dbReference>
<dbReference type="InterPro" id="IPR002772">
    <property type="entry name" value="Glyco_hydro_3_C"/>
</dbReference>
<dbReference type="PROSITE" id="PS51820">
    <property type="entry name" value="PA14"/>
    <property type="match status" value="1"/>
</dbReference>